<dbReference type="SMART" id="SM00382">
    <property type="entry name" value="AAA"/>
    <property type="match status" value="1"/>
</dbReference>
<evidence type="ECO:0000313" key="12">
    <source>
        <dbReference type="Proteomes" id="UP001476583"/>
    </source>
</evidence>
<evidence type="ECO:0000256" key="4">
    <source>
        <dbReference type="ARBA" id="ARBA00022475"/>
    </source>
</evidence>
<dbReference type="Proteomes" id="UP001476583">
    <property type="component" value="Chromosome"/>
</dbReference>
<dbReference type="InterPro" id="IPR017871">
    <property type="entry name" value="ABC_transporter-like_CS"/>
</dbReference>
<dbReference type="PIRSF" id="PIRSF039085">
    <property type="entry name" value="ABC_ATPase_HisP"/>
    <property type="match status" value="1"/>
</dbReference>
<dbReference type="PANTHER" id="PTHR43166:SF9">
    <property type="entry name" value="GLUTAMATE_ASPARTATE IMPORT ATP-BINDING PROTEIN GLTL"/>
    <property type="match status" value="1"/>
</dbReference>
<dbReference type="InterPro" id="IPR003439">
    <property type="entry name" value="ABC_transporter-like_ATP-bd"/>
</dbReference>
<dbReference type="InterPro" id="IPR050086">
    <property type="entry name" value="MetN_ABC_transporter-like"/>
</dbReference>
<evidence type="ECO:0000256" key="1">
    <source>
        <dbReference type="ARBA" id="ARBA00004417"/>
    </source>
</evidence>
<dbReference type="PROSITE" id="PS50893">
    <property type="entry name" value="ABC_TRANSPORTER_2"/>
    <property type="match status" value="1"/>
</dbReference>
<evidence type="ECO:0000256" key="3">
    <source>
        <dbReference type="ARBA" id="ARBA00022448"/>
    </source>
</evidence>
<evidence type="ECO:0000256" key="6">
    <source>
        <dbReference type="ARBA" id="ARBA00022741"/>
    </source>
</evidence>
<dbReference type="PROSITE" id="PS00211">
    <property type="entry name" value="ABC_TRANSPORTER_1"/>
    <property type="match status" value="1"/>
</dbReference>
<evidence type="ECO:0000256" key="9">
    <source>
        <dbReference type="ARBA" id="ARBA00023136"/>
    </source>
</evidence>
<dbReference type="Pfam" id="PF00005">
    <property type="entry name" value="ABC_tran"/>
    <property type="match status" value="1"/>
</dbReference>
<evidence type="ECO:0000259" key="10">
    <source>
        <dbReference type="PROSITE" id="PS50893"/>
    </source>
</evidence>
<comment type="subcellular location">
    <subcellularLocation>
        <location evidence="1">Cell inner membrane</location>
        <topology evidence="1">Peripheral membrane protein</topology>
    </subcellularLocation>
</comment>
<keyword evidence="9" id="KW-0472">Membrane</keyword>
<keyword evidence="3" id="KW-0813">Transport</keyword>
<protein>
    <submittedName>
        <fullName evidence="11">Amino acid ABC transporter ATP-binding protein</fullName>
    </submittedName>
</protein>
<dbReference type="InterPro" id="IPR027417">
    <property type="entry name" value="P-loop_NTPase"/>
</dbReference>
<reference evidence="11 12" key="1">
    <citation type="submission" date="2024-03" db="EMBL/GenBank/DDBJ databases">
        <title>Complete genome of BD2.</title>
        <authorList>
            <person name="Cao G."/>
        </authorList>
    </citation>
    <scope>NUCLEOTIDE SEQUENCE [LARGE SCALE GENOMIC DNA]</scope>
    <source>
        <strain evidence="11 12">BD2</strain>
    </source>
</reference>
<dbReference type="InterPro" id="IPR003593">
    <property type="entry name" value="AAA+_ATPase"/>
</dbReference>
<proteinExistence type="inferred from homology"/>
<dbReference type="EMBL" id="CP148074">
    <property type="protein sequence ID" value="WXL25976.1"/>
    <property type="molecule type" value="Genomic_DNA"/>
</dbReference>
<keyword evidence="8" id="KW-0029">Amino-acid transport</keyword>
<evidence type="ECO:0000256" key="5">
    <source>
        <dbReference type="ARBA" id="ARBA00022519"/>
    </source>
</evidence>
<dbReference type="Gene3D" id="3.40.50.300">
    <property type="entry name" value="P-loop containing nucleotide triphosphate hydrolases"/>
    <property type="match status" value="1"/>
</dbReference>
<keyword evidence="4" id="KW-1003">Cell membrane</keyword>
<dbReference type="GO" id="GO:0005524">
    <property type="term" value="F:ATP binding"/>
    <property type="evidence" value="ECO:0007669"/>
    <property type="project" value="UniProtKB-KW"/>
</dbReference>
<dbReference type="SUPFAM" id="SSF52540">
    <property type="entry name" value="P-loop containing nucleoside triphosphate hydrolases"/>
    <property type="match status" value="1"/>
</dbReference>
<evidence type="ECO:0000256" key="8">
    <source>
        <dbReference type="ARBA" id="ARBA00022970"/>
    </source>
</evidence>
<dbReference type="InterPro" id="IPR030679">
    <property type="entry name" value="ABC_ATPase_HisP-typ"/>
</dbReference>
<name>A0ABZ2RIV1_ECTME</name>
<feature type="domain" description="ABC transporter" evidence="10">
    <location>
        <begin position="18"/>
        <end position="259"/>
    </location>
</feature>
<comment type="similarity">
    <text evidence="2">Belongs to the ABC transporter superfamily.</text>
</comment>
<evidence type="ECO:0000256" key="2">
    <source>
        <dbReference type="ARBA" id="ARBA00005417"/>
    </source>
</evidence>
<keyword evidence="5" id="KW-0997">Cell inner membrane</keyword>
<keyword evidence="6" id="KW-0547">Nucleotide-binding</keyword>
<accession>A0ABZ2RIV1</accession>
<sequence>MSILSNPAAETAVGKPILSIENVCKSFSSDMVVMDNFSLTMQEGECVSIIGPSGSGKSTLLRVLMGLDTIDSGLVRFEQKDYIHGVGPTRKPRLDDQLRQRIGMVFQHYTLFPHLSVLGNLMLAPTKVLKQSKKVAEERALQLLARFGLENKAHQYPSQLSGGQKQRIAIARALMLEPRLMLLDEITSALDPEMVEEVQKVIMQLAQQKMSMILVTHDMQVARSVASRVVFCANGKVVEQGRPDEMFLNPREPRTKEFLSKFLYTN</sequence>
<keyword evidence="12" id="KW-1185">Reference proteome</keyword>
<keyword evidence="7 11" id="KW-0067">ATP-binding</keyword>
<gene>
    <name evidence="11" type="ORF">WG219_00340</name>
</gene>
<evidence type="ECO:0000256" key="7">
    <source>
        <dbReference type="ARBA" id="ARBA00022840"/>
    </source>
</evidence>
<evidence type="ECO:0000313" key="11">
    <source>
        <dbReference type="EMBL" id="WXL25976.1"/>
    </source>
</evidence>
<organism evidence="11 12">
    <name type="scientific">Ectopseudomonas mendocina</name>
    <name type="common">Pseudomonas mendocina</name>
    <dbReference type="NCBI Taxonomy" id="300"/>
    <lineage>
        <taxon>Bacteria</taxon>
        <taxon>Pseudomonadati</taxon>
        <taxon>Pseudomonadota</taxon>
        <taxon>Gammaproteobacteria</taxon>
        <taxon>Pseudomonadales</taxon>
        <taxon>Pseudomonadaceae</taxon>
        <taxon>Ectopseudomonas</taxon>
    </lineage>
</organism>
<dbReference type="PANTHER" id="PTHR43166">
    <property type="entry name" value="AMINO ACID IMPORT ATP-BINDING PROTEIN"/>
    <property type="match status" value="1"/>
</dbReference>